<evidence type="ECO:0000256" key="1">
    <source>
        <dbReference type="SAM" id="MobiDB-lite"/>
    </source>
</evidence>
<name>A0A7K2IS25_9ACTN</name>
<evidence type="ECO:0000313" key="3">
    <source>
        <dbReference type="EMBL" id="MFB8766093.1"/>
    </source>
</evidence>
<dbReference type="OMA" id="WACPARD"/>
<sequence length="103" mass="10664">MGFLLSLLEFLAMGMLPVELTGAGQGTGVLLLAVAVGAALTWMILRGTAPWPVGDSATGDARAMRRRSERLPVLSLRDPDAAGRPRPRAPGAALSAARPFAPS</sequence>
<keyword evidence="2" id="KW-0472">Membrane</keyword>
<dbReference type="AlphaFoldDB" id="A0A7K2IS25"/>
<dbReference type="Proteomes" id="UP001585053">
    <property type="component" value="Unassembled WGS sequence"/>
</dbReference>
<comment type="caution">
    <text evidence="4">The sequence shown here is derived from an EMBL/GenBank/DDBJ whole genome shotgun (WGS) entry which is preliminary data.</text>
</comment>
<proteinExistence type="predicted"/>
<evidence type="ECO:0000313" key="5">
    <source>
        <dbReference type="Proteomes" id="UP000467124"/>
    </source>
</evidence>
<reference evidence="4 5" key="1">
    <citation type="journal article" date="2019" name="Nat. Commun.">
        <title>The antimicrobial potential of Streptomyces from insect microbiomes.</title>
        <authorList>
            <person name="Chevrette M.G."/>
            <person name="Carlson C.M."/>
            <person name="Ortega H.E."/>
            <person name="Thomas C."/>
            <person name="Ananiev G.E."/>
            <person name="Barns K.J."/>
            <person name="Book A.J."/>
            <person name="Cagnazzo J."/>
            <person name="Carlos C."/>
            <person name="Flanigan W."/>
            <person name="Grubbs K.J."/>
            <person name="Horn H.A."/>
            <person name="Hoffmann F.M."/>
            <person name="Klassen J.L."/>
            <person name="Knack J.J."/>
            <person name="Lewin G.R."/>
            <person name="McDonald B.R."/>
            <person name="Muller L."/>
            <person name="Melo W.G.P."/>
            <person name="Pinto-Tomas A.A."/>
            <person name="Schmitz A."/>
            <person name="Wendt-Pienkowski E."/>
            <person name="Wildman S."/>
            <person name="Zhao M."/>
            <person name="Zhang F."/>
            <person name="Bugni T.S."/>
            <person name="Andes D.R."/>
            <person name="Pupo M.T."/>
            <person name="Currie C.R."/>
        </authorList>
    </citation>
    <scope>NUCLEOTIDE SEQUENCE [LARGE SCALE GENOMIC DNA]</scope>
    <source>
        <strain evidence="4 5">SID5840</strain>
    </source>
</reference>
<evidence type="ECO:0000313" key="4">
    <source>
        <dbReference type="EMBL" id="MYR32585.1"/>
    </source>
</evidence>
<keyword evidence="6" id="KW-1185">Reference proteome</keyword>
<evidence type="ECO:0000313" key="6">
    <source>
        <dbReference type="Proteomes" id="UP001585053"/>
    </source>
</evidence>
<feature type="transmembrane region" description="Helical" evidence="2">
    <location>
        <begin position="27"/>
        <end position="45"/>
    </location>
</feature>
<feature type="compositionally biased region" description="Low complexity" evidence="1">
    <location>
        <begin position="89"/>
        <end position="103"/>
    </location>
</feature>
<gene>
    <name evidence="4" type="ORF">GTW20_09940</name>
    <name evidence="3" type="ORF">VSQ78_00160</name>
</gene>
<evidence type="ECO:0000256" key="2">
    <source>
        <dbReference type="SAM" id="Phobius"/>
    </source>
</evidence>
<protein>
    <submittedName>
        <fullName evidence="3">DUF6412 domain-containing protein</fullName>
    </submittedName>
</protein>
<dbReference type="EMBL" id="JAYMRS010000001">
    <property type="protein sequence ID" value="MFB8766093.1"/>
    <property type="molecule type" value="Genomic_DNA"/>
</dbReference>
<feature type="region of interest" description="Disordered" evidence="1">
    <location>
        <begin position="54"/>
        <end position="103"/>
    </location>
</feature>
<reference evidence="3 6" key="2">
    <citation type="submission" date="2024-01" db="EMBL/GenBank/DDBJ databases">
        <title>Genome mining of biosynthetic gene clusters to explore secondary metabolites of Streptomyces sp.</title>
        <authorList>
            <person name="Baig A."/>
            <person name="Ajitkumar Shintre N."/>
            <person name="Kumar H."/>
            <person name="Anbarasu A."/>
            <person name="Ramaiah S."/>
        </authorList>
    </citation>
    <scope>NUCLEOTIDE SEQUENCE [LARGE SCALE GENOMIC DNA]</scope>
    <source>
        <strain evidence="3 6">A01</strain>
    </source>
</reference>
<dbReference type="Pfam" id="PF19950">
    <property type="entry name" value="DUF6412"/>
    <property type="match status" value="1"/>
</dbReference>
<keyword evidence="2" id="KW-0812">Transmembrane</keyword>
<dbReference type="Proteomes" id="UP000467124">
    <property type="component" value="Unassembled WGS sequence"/>
</dbReference>
<dbReference type="InterPro" id="IPR045635">
    <property type="entry name" value="DUF6412"/>
</dbReference>
<dbReference type="GeneID" id="91393009"/>
<keyword evidence="2" id="KW-1133">Transmembrane helix</keyword>
<organism evidence="4 5">
    <name type="scientific">Nocardiopsis alba</name>
    <dbReference type="NCBI Taxonomy" id="53437"/>
    <lineage>
        <taxon>Bacteria</taxon>
        <taxon>Bacillati</taxon>
        <taxon>Actinomycetota</taxon>
        <taxon>Actinomycetes</taxon>
        <taxon>Streptosporangiales</taxon>
        <taxon>Nocardiopsidaceae</taxon>
        <taxon>Nocardiopsis</taxon>
    </lineage>
</organism>
<dbReference type="EMBL" id="WWHY01000001">
    <property type="protein sequence ID" value="MYR32585.1"/>
    <property type="molecule type" value="Genomic_DNA"/>
</dbReference>
<dbReference type="RefSeq" id="WP_014912229.1">
    <property type="nucleotide sequence ID" value="NZ_BAZE01000010.1"/>
</dbReference>
<accession>A0A7K2IS25</accession>